<dbReference type="AlphaFoldDB" id="A0A0M3API1"/>
<reference evidence="2 3" key="1">
    <citation type="submission" date="2015-04" db="EMBL/GenBank/DDBJ databases">
        <title>Genome sequence of aromatic hydrocarbons-degrading Sphingobium chungbukense DJ77.</title>
        <authorList>
            <person name="Kim Y.-C."/>
            <person name="Chae J.-C."/>
        </authorList>
    </citation>
    <scope>NUCLEOTIDE SEQUENCE [LARGE SCALE GENOMIC DNA]</scope>
    <source>
        <strain evidence="2 3">DJ77</strain>
    </source>
</reference>
<dbReference type="RefSeq" id="WP_046765529.1">
    <property type="nucleotide sequence ID" value="NZ_LBIC01000010.1"/>
</dbReference>
<dbReference type="PATRIC" id="fig|56193.3.peg.4390"/>
<dbReference type="EMBL" id="LBIC01000010">
    <property type="protein sequence ID" value="KKW90444.1"/>
    <property type="molecule type" value="Genomic_DNA"/>
</dbReference>
<evidence type="ECO:0000313" key="3">
    <source>
        <dbReference type="Proteomes" id="UP000033874"/>
    </source>
</evidence>
<comment type="caution">
    <text evidence="2">The sequence shown here is derived from an EMBL/GenBank/DDBJ whole genome shotgun (WGS) entry which is preliminary data.</text>
</comment>
<gene>
    <name evidence="2" type="ORF">YP76_20905</name>
</gene>
<name>A0A0M3API1_9SPHN</name>
<evidence type="ECO:0000256" key="1">
    <source>
        <dbReference type="SAM" id="MobiDB-lite"/>
    </source>
</evidence>
<evidence type="ECO:0000313" key="2">
    <source>
        <dbReference type="EMBL" id="KKW90444.1"/>
    </source>
</evidence>
<protein>
    <submittedName>
        <fullName evidence="2">Uncharacterized protein</fullName>
    </submittedName>
</protein>
<sequence length="99" mass="11583">MSFTQWLRTNSQQYLLADAQQRIGRKNGVTVYGKPRTLKDRFWRYIFVPTYKMLPNGLRESLIHAMPGSHRRAWPKASPRPRPPHPFVKINGQGQAPRK</sequence>
<proteinExistence type="predicted"/>
<dbReference type="STRING" id="56193.YP76_20905"/>
<organism evidence="2 3">
    <name type="scientific">Sphingobium chungbukense</name>
    <dbReference type="NCBI Taxonomy" id="56193"/>
    <lineage>
        <taxon>Bacteria</taxon>
        <taxon>Pseudomonadati</taxon>
        <taxon>Pseudomonadota</taxon>
        <taxon>Alphaproteobacteria</taxon>
        <taxon>Sphingomonadales</taxon>
        <taxon>Sphingomonadaceae</taxon>
        <taxon>Sphingobium</taxon>
    </lineage>
</organism>
<keyword evidence="3" id="KW-1185">Reference proteome</keyword>
<feature type="region of interest" description="Disordered" evidence="1">
    <location>
        <begin position="68"/>
        <end position="99"/>
    </location>
</feature>
<accession>A0A0M3API1</accession>
<dbReference type="Proteomes" id="UP000033874">
    <property type="component" value="Unassembled WGS sequence"/>
</dbReference>